<dbReference type="EC" id="3.6.1.27" evidence="1"/>
<name>A0ABV1RDI5_9ALTE</name>
<evidence type="ECO:0000256" key="1">
    <source>
        <dbReference type="ARBA" id="ARBA00012374"/>
    </source>
</evidence>
<feature type="domain" description="Phosphatidic acid phosphatase type 2/haloperoxidase" evidence="5">
    <location>
        <begin position="74"/>
        <end position="187"/>
    </location>
</feature>
<evidence type="ECO:0000313" key="6">
    <source>
        <dbReference type="EMBL" id="MER2490988.1"/>
    </source>
</evidence>
<feature type="transmembrane region" description="Helical" evidence="4">
    <location>
        <begin position="229"/>
        <end position="246"/>
    </location>
</feature>
<evidence type="ECO:0000313" key="7">
    <source>
        <dbReference type="Proteomes" id="UP001467690"/>
    </source>
</evidence>
<accession>A0ABV1RDI5</accession>
<evidence type="ECO:0000259" key="5">
    <source>
        <dbReference type="SMART" id="SM00014"/>
    </source>
</evidence>
<dbReference type="Proteomes" id="UP001467690">
    <property type="component" value="Unassembled WGS sequence"/>
</dbReference>
<organism evidence="6 7">
    <name type="scientific">Catenovulum sediminis</name>
    <dbReference type="NCBI Taxonomy" id="1740262"/>
    <lineage>
        <taxon>Bacteria</taxon>
        <taxon>Pseudomonadati</taxon>
        <taxon>Pseudomonadota</taxon>
        <taxon>Gammaproteobacteria</taxon>
        <taxon>Alteromonadales</taxon>
        <taxon>Alteromonadaceae</taxon>
        <taxon>Catenovulum</taxon>
    </lineage>
</organism>
<dbReference type="EMBL" id="JBELOE010000078">
    <property type="protein sequence ID" value="MER2490988.1"/>
    <property type="molecule type" value="Genomic_DNA"/>
</dbReference>
<keyword evidence="4" id="KW-1133">Transmembrane helix</keyword>
<feature type="transmembrane region" description="Helical" evidence="4">
    <location>
        <begin position="47"/>
        <end position="67"/>
    </location>
</feature>
<dbReference type="PANTHER" id="PTHR14969:SF13">
    <property type="entry name" value="AT30094P"/>
    <property type="match status" value="1"/>
</dbReference>
<dbReference type="SMART" id="SM00014">
    <property type="entry name" value="acidPPc"/>
    <property type="match status" value="1"/>
</dbReference>
<feature type="transmembrane region" description="Helical" evidence="4">
    <location>
        <begin position="7"/>
        <end position="27"/>
    </location>
</feature>
<comment type="catalytic activity">
    <reaction evidence="3">
        <text>di-trans,octa-cis-undecaprenyl diphosphate + H2O = di-trans,octa-cis-undecaprenyl phosphate + phosphate + H(+)</text>
        <dbReference type="Rhea" id="RHEA:28094"/>
        <dbReference type="ChEBI" id="CHEBI:15377"/>
        <dbReference type="ChEBI" id="CHEBI:15378"/>
        <dbReference type="ChEBI" id="CHEBI:43474"/>
        <dbReference type="ChEBI" id="CHEBI:58405"/>
        <dbReference type="ChEBI" id="CHEBI:60392"/>
        <dbReference type="EC" id="3.6.1.27"/>
    </reaction>
</comment>
<feature type="transmembrane region" description="Helical" evidence="4">
    <location>
        <begin position="124"/>
        <end position="141"/>
    </location>
</feature>
<dbReference type="CDD" id="cd01610">
    <property type="entry name" value="PAP2_like"/>
    <property type="match status" value="1"/>
</dbReference>
<keyword evidence="7" id="KW-1185">Reference proteome</keyword>
<dbReference type="SUPFAM" id="SSF48317">
    <property type="entry name" value="Acid phosphatase/Vanadium-dependent haloperoxidase"/>
    <property type="match status" value="1"/>
</dbReference>
<evidence type="ECO:0000256" key="2">
    <source>
        <dbReference type="ARBA" id="ARBA00032707"/>
    </source>
</evidence>
<dbReference type="PANTHER" id="PTHR14969">
    <property type="entry name" value="SPHINGOSINE-1-PHOSPHATE PHOSPHOHYDROLASE"/>
    <property type="match status" value="1"/>
</dbReference>
<gene>
    <name evidence="6" type="ORF">ABS311_03715</name>
</gene>
<dbReference type="Gene3D" id="1.20.144.10">
    <property type="entry name" value="Phosphatidic acid phosphatase type 2/haloperoxidase"/>
    <property type="match status" value="1"/>
</dbReference>
<evidence type="ECO:0000256" key="4">
    <source>
        <dbReference type="SAM" id="Phobius"/>
    </source>
</evidence>
<reference evidence="6 7" key="1">
    <citation type="submission" date="2024-06" db="EMBL/GenBank/DDBJ databases">
        <authorList>
            <person name="Chen R.Y."/>
        </authorList>
    </citation>
    <scope>NUCLEOTIDE SEQUENCE [LARGE SCALE GENOMIC DNA]</scope>
    <source>
        <strain evidence="6 7">D2</strain>
    </source>
</reference>
<feature type="transmembrane region" description="Helical" evidence="4">
    <location>
        <begin position="74"/>
        <end position="92"/>
    </location>
</feature>
<sequence>MLRNESKLIFIVSALLLMAALSTYVIFGYHAGFIPLNTLGQLFPNAFWAATTLLGDTYVAVSLTFFLLAMHKRLLPAALIATLPATIIAQSFKRGMPIDRPSAVLDEQTFNQIGRVLEMGSFPSGHTMTAAVLVGLFIMFSQYPWQRMLMLCVLFIAGISRVMVGAHWPVDIMVGAAVGLLSAWLGYYIAHKYNLGTHWSSQLILFILPCYAAYRVFTHDGGYPQGHGFAIMITSLAIVYYLFDLVKRHRLCLTRRIQKLRFN</sequence>
<evidence type="ECO:0000256" key="3">
    <source>
        <dbReference type="ARBA" id="ARBA00047594"/>
    </source>
</evidence>
<comment type="caution">
    <text evidence="6">The sequence shown here is derived from an EMBL/GenBank/DDBJ whole genome shotgun (WGS) entry which is preliminary data.</text>
</comment>
<dbReference type="InterPro" id="IPR036938">
    <property type="entry name" value="PAP2/HPO_sf"/>
</dbReference>
<feature type="transmembrane region" description="Helical" evidence="4">
    <location>
        <begin position="172"/>
        <end position="190"/>
    </location>
</feature>
<protein>
    <recommendedName>
        <fullName evidence="1">undecaprenyl-diphosphate phosphatase</fullName>
        <ecNumber evidence="1">3.6.1.27</ecNumber>
    </recommendedName>
    <alternativeName>
        <fullName evidence="2">Undecaprenyl pyrophosphate phosphatase</fullName>
    </alternativeName>
</protein>
<keyword evidence="4" id="KW-0472">Membrane</keyword>
<feature type="transmembrane region" description="Helical" evidence="4">
    <location>
        <begin position="148"/>
        <end position="166"/>
    </location>
</feature>
<proteinExistence type="predicted"/>
<dbReference type="Pfam" id="PF01569">
    <property type="entry name" value="PAP2"/>
    <property type="match status" value="1"/>
</dbReference>
<feature type="transmembrane region" description="Helical" evidence="4">
    <location>
        <begin position="199"/>
        <end position="217"/>
    </location>
</feature>
<keyword evidence="4" id="KW-0812">Transmembrane</keyword>
<dbReference type="RefSeq" id="WP_350400751.1">
    <property type="nucleotide sequence ID" value="NZ_JBELOE010000078.1"/>
</dbReference>
<dbReference type="InterPro" id="IPR000326">
    <property type="entry name" value="PAP2/HPO"/>
</dbReference>